<dbReference type="KEGG" id="erx:ATZ35_10110"/>
<gene>
    <name evidence="2" type="ORF">ATZ35_10110</name>
</gene>
<dbReference type="EMBL" id="CP013655">
    <property type="protein sequence ID" value="ALS37492.1"/>
    <property type="molecule type" value="Genomic_DNA"/>
</dbReference>
<keyword evidence="3" id="KW-1185">Reference proteome</keyword>
<dbReference type="InterPro" id="IPR017259">
    <property type="entry name" value="UCP037672"/>
</dbReference>
<dbReference type="RefSeq" id="WP_208927149.1">
    <property type="nucleotide sequence ID" value="NZ_CP013655.1"/>
</dbReference>
<keyword evidence="1" id="KW-1133">Transmembrane helix</keyword>
<feature type="transmembrane region" description="Helical" evidence="1">
    <location>
        <begin position="44"/>
        <end position="63"/>
    </location>
</feature>
<proteinExistence type="predicted"/>
<feature type="transmembrane region" description="Helical" evidence="1">
    <location>
        <begin position="69"/>
        <end position="88"/>
    </location>
</feature>
<keyword evidence="1" id="KW-0812">Transmembrane</keyword>
<dbReference type="AlphaFoldDB" id="A0A0U2VW30"/>
<sequence>MVELIMILIFILCGIQLWRGKWLWLIAGYNTASKQEKATLNGKALGKAMGGILFISAALIGLISLFPEIQLMAVVVIIVLVGMMIAYINTSPRFKQ</sequence>
<feature type="transmembrane region" description="Helical" evidence="1">
    <location>
        <begin position="6"/>
        <end position="32"/>
    </location>
</feature>
<evidence type="ECO:0000313" key="3">
    <source>
        <dbReference type="Proteomes" id="UP000067523"/>
    </source>
</evidence>
<dbReference type="Proteomes" id="UP000067523">
    <property type="component" value="Chromosome"/>
</dbReference>
<accession>A0A0U2VW30</accession>
<organism evidence="2 3">
    <name type="scientific">Enterococcus rotai</name>
    <dbReference type="NCBI Taxonomy" id="118060"/>
    <lineage>
        <taxon>Bacteria</taxon>
        <taxon>Bacillati</taxon>
        <taxon>Bacillota</taxon>
        <taxon>Bacilli</taxon>
        <taxon>Lactobacillales</taxon>
        <taxon>Enterococcaceae</taxon>
        <taxon>Enterococcus</taxon>
    </lineage>
</organism>
<dbReference type="Pfam" id="PF12650">
    <property type="entry name" value="DUF3784"/>
    <property type="match status" value="1"/>
</dbReference>
<name>A0A0U2VW30_9ENTE</name>
<evidence type="ECO:0000313" key="2">
    <source>
        <dbReference type="EMBL" id="ALS37492.1"/>
    </source>
</evidence>
<keyword evidence="1" id="KW-0472">Membrane</keyword>
<protein>
    <recommendedName>
        <fullName evidence="4">DUF3784 domain-containing protein</fullName>
    </recommendedName>
</protein>
<dbReference type="STRING" id="118060.ATZ35_10110"/>
<evidence type="ECO:0008006" key="4">
    <source>
        <dbReference type="Google" id="ProtNLM"/>
    </source>
</evidence>
<reference evidence="3" key="1">
    <citation type="submission" date="2015-12" db="EMBL/GenBank/DDBJ databases">
        <authorList>
            <person name="Lauer A."/>
            <person name="Humrighouse B."/>
            <person name="Loparev V."/>
            <person name="Shewmaker P.L."/>
            <person name="Whitney A.M."/>
            <person name="McLaughlin R.W."/>
        </authorList>
    </citation>
    <scope>NUCLEOTIDE SEQUENCE [LARGE SCALE GENOMIC DNA]</scope>
    <source>
        <strain evidence="3">LMG 26678</strain>
    </source>
</reference>
<evidence type="ECO:0000256" key="1">
    <source>
        <dbReference type="SAM" id="Phobius"/>
    </source>
</evidence>